<gene>
    <name evidence="2" type="primary">LOC112494242</name>
</gene>
<evidence type="ECO:0000313" key="2">
    <source>
        <dbReference type="RefSeq" id="XP_024940044.1"/>
    </source>
</evidence>
<proteinExistence type="predicted"/>
<organism evidence="1 2">
    <name type="scientific">Cephus cinctus</name>
    <name type="common">Wheat stem sawfly</name>
    <dbReference type="NCBI Taxonomy" id="211228"/>
    <lineage>
        <taxon>Eukaryota</taxon>
        <taxon>Metazoa</taxon>
        <taxon>Ecdysozoa</taxon>
        <taxon>Arthropoda</taxon>
        <taxon>Hexapoda</taxon>
        <taxon>Insecta</taxon>
        <taxon>Pterygota</taxon>
        <taxon>Neoptera</taxon>
        <taxon>Endopterygota</taxon>
        <taxon>Hymenoptera</taxon>
        <taxon>Cephoidea</taxon>
        <taxon>Cephidae</taxon>
        <taxon>Cephus</taxon>
    </lineage>
</organism>
<evidence type="ECO:0000313" key="1">
    <source>
        <dbReference type="Proteomes" id="UP000694920"/>
    </source>
</evidence>
<dbReference type="AlphaFoldDB" id="A0AAJ7RFN1"/>
<name>A0AAJ7RFN1_CEPCN</name>
<sequence>METRVQDAERIRKNAELLVQESRTVRIADRLQRWKRERPNIQEERKEENEIAMRKLKILRKATARCTSCQRVEIISVLFYTVKVTSATKRSLTIKDNGIIPLNDV</sequence>
<dbReference type="Proteomes" id="UP000694920">
    <property type="component" value="Unplaced"/>
</dbReference>
<protein>
    <submittedName>
        <fullName evidence="2">Uncharacterized protein LOC112494242 isoform X2</fullName>
    </submittedName>
</protein>
<dbReference type="RefSeq" id="XP_024940044.1">
    <property type="nucleotide sequence ID" value="XM_025084276.1"/>
</dbReference>
<reference evidence="2" key="1">
    <citation type="submission" date="2025-08" db="UniProtKB">
        <authorList>
            <consortium name="RefSeq"/>
        </authorList>
    </citation>
    <scope>IDENTIFICATION</scope>
</reference>
<dbReference type="GeneID" id="112494242"/>
<accession>A0AAJ7RFN1</accession>
<keyword evidence="1" id="KW-1185">Reference proteome</keyword>